<dbReference type="PANTHER" id="PTHR47764">
    <property type="entry name" value="UBIQUITIN-LIKE-SPECIFIC PROTEASE 2B-RELATED"/>
    <property type="match status" value="1"/>
</dbReference>
<name>A0A2P5FKJ1_TREOI</name>
<accession>A0A2P5FKJ1</accession>
<proteinExistence type="predicted"/>
<dbReference type="OrthoDB" id="442460at2759"/>
<dbReference type="AlphaFoldDB" id="A0A2P5FKJ1"/>
<gene>
    <name evidence="2" type="ORF">TorRG33x02_059000</name>
</gene>
<dbReference type="InterPro" id="IPR057375">
    <property type="entry name" value="ULP2A/B_PH"/>
</dbReference>
<evidence type="ECO:0000313" key="3">
    <source>
        <dbReference type="Proteomes" id="UP000237000"/>
    </source>
</evidence>
<comment type="caution">
    <text evidence="2">The sequence shown here is derived from an EMBL/GenBank/DDBJ whole genome shotgun (WGS) entry which is preliminary data.</text>
</comment>
<dbReference type="EMBL" id="JXTC01000025">
    <property type="protein sequence ID" value="PON98325.1"/>
    <property type="molecule type" value="Genomic_DNA"/>
</dbReference>
<sequence>MTRSSHSDYYSINKMKKKKKEKFEVFEFDDNDHVERFSKRFSCQKLGSHGSGTKKKTKNSRDHSPINKYHFLQSFARGTETVDRDSRNESIDVDDEGCQCTYSVMSPNSCQLGDGGVNMGDAYLISSSSTHRSKQFGRVSSEMSSSPISTFCSEANQIPMEKQVIEPDYGGYKIDDKNMTVKIFPDFIVYRDIYSMESCLTFSCHCIKLEGSPFSGTGKTFYFEWAIEDIINIESNWSGLVETARVTIDLKSNNSRGVGNAIKTSGVEQLQFSVYDPRWVKGQEAIKTLDMRYKDKWNIDFECVFC</sequence>
<dbReference type="STRING" id="63057.A0A2P5FKJ1"/>
<reference evidence="3" key="1">
    <citation type="submission" date="2016-06" db="EMBL/GenBank/DDBJ databases">
        <title>Parallel loss of symbiosis genes in relatives of nitrogen-fixing non-legume Parasponia.</title>
        <authorList>
            <person name="Van Velzen R."/>
            <person name="Holmer R."/>
            <person name="Bu F."/>
            <person name="Rutten L."/>
            <person name="Van Zeijl A."/>
            <person name="Liu W."/>
            <person name="Santuari L."/>
            <person name="Cao Q."/>
            <person name="Sharma T."/>
            <person name="Shen D."/>
            <person name="Roswanjaya Y."/>
            <person name="Wardhani T."/>
            <person name="Kalhor M.S."/>
            <person name="Jansen J."/>
            <person name="Van den Hoogen J."/>
            <person name="Gungor B."/>
            <person name="Hartog M."/>
            <person name="Hontelez J."/>
            <person name="Verver J."/>
            <person name="Yang W.-C."/>
            <person name="Schijlen E."/>
            <person name="Repin R."/>
            <person name="Schilthuizen M."/>
            <person name="Schranz E."/>
            <person name="Heidstra R."/>
            <person name="Miyata K."/>
            <person name="Fedorova E."/>
            <person name="Kohlen W."/>
            <person name="Bisseling T."/>
            <person name="Smit S."/>
            <person name="Geurts R."/>
        </authorList>
    </citation>
    <scope>NUCLEOTIDE SEQUENCE [LARGE SCALE GENOMIC DNA]</scope>
    <source>
        <strain evidence="3">cv. RG33-2</strain>
    </source>
</reference>
<dbReference type="Proteomes" id="UP000237000">
    <property type="component" value="Unassembled WGS sequence"/>
</dbReference>
<protein>
    <recommendedName>
        <fullName evidence="1">Probable ubiquitin-like-specific protease 2A/B PH domain-containing protein</fullName>
    </recommendedName>
</protein>
<feature type="domain" description="Probable ubiquitin-like-specific protease 2A/B PH" evidence="1">
    <location>
        <begin position="179"/>
        <end position="298"/>
    </location>
</feature>
<dbReference type="InParanoid" id="A0A2P5FKJ1"/>
<evidence type="ECO:0000259" key="1">
    <source>
        <dbReference type="Pfam" id="PF25352"/>
    </source>
</evidence>
<evidence type="ECO:0000313" key="2">
    <source>
        <dbReference type="EMBL" id="PON98325.1"/>
    </source>
</evidence>
<dbReference type="PANTHER" id="PTHR47764:SF12">
    <property type="entry name" value="ULP1 PROTEASE FAMILY, CARBOXY-TERMINAL DOMAIN PROTEIN"/>
    <property type="match status" value="1"/>
</dbReference>
<organism evidence="2 3">
    <name type="scientific">Trema orientale</name>
    <name type="common">Charcoal tree</name>
    <name type="synonym">Celtis orientalis</name>
    <dbReference type="NCBI Taxonomy" id="63057"/>
    <lineage>
        <taxon>Eukaryota</taxon>
        <taxon>Viridiplantae</taxon>
        <taxon>Streptophyta</taxon>
        <taxon>Embryophyta</taxon>
        <taxon>Tracheophyta</taxon>
        <taxon>Spermatophyta</taxon>
        <taxon>Magnoliopsida</taxon>
        <taxon>eudicotyledons</taxon>
        <taxon>Gunneridae</taxon>
        <taxon>Pentapetalae</taxon>
        <taxon>rosids</taxon>
        <taxon>fabids</taxon>
        <taxon>Rosales</taxon>
        <taxon>Cannabaceae</taxon>
        <taxon>Trema</taxon>
    </lineage>
</organism>
<keyword evidence="3" id="KW-1185">Reference proteome</keyword>
<dbReference type="Pfam" id="PF25352">
    <property type="entry name" value="PH_ULP"/>
    <property type="match status" value="1"/>
</dbReference>